<keyword evidence="1" id="KW-0812">Transmembrane</keyword>
<evidence type="ECO:0000256" key="1">
    <source>
        <dbReference type="SAM" id="Phobius"/>
    </source>
</evidence>
<dbReference type="PATRIC" id="fig|1441095.3.peg.1819"/>
<keyword evidence="1" id="KW-0472">Membrane</keyword>
<feature type="transmembrane region" description="Helical" evidence="1">
    <location>
        <begin position="135"/>
        <end position="155"/>
    </location>
</feature>
<dbReference type="OrthoDB" id="2988123at2"/>
<feature type="transmembrane region" description="Helical" evidence="1">
    <location>
        <begin position="108"/>
        <end position="129"/>
    </location>
</feature>
<reference evidence="3" key="1">
    <citation type="submission" date="2015-08" db="EMBL/GenBank/DDBJ databases">
        <title>Genome sequencing project for genomic taxonomy and phylogenomics of Bacillus-like bacteria.</title>
        <authorList>
            <person name="Liu B."/>
            <person name="Wang J."/>
            <person name="Zhu Y."/>
            <person name="Liu G."/>
            <person name="Chen Q."/>
            <person name="Chen Z."/>
            <person name="Lan J."/>
            <person name="Che J."/>
            <person name="Ge C."/>
            <person name="Shi H."/>
            <person name="Pan Z."/>
            <person name="Liu X."/>
        </authorList>
    </citation>
    <scope>NUCLEOTIDE SEQUENCE [LARGE SCALE GENOMIC DNA]</scope>
    <source>
        <strain evidence="3">FJAT-4402</strain>
    </source>
</reference>
<dbReference type="Pfam" id="PF09946">
    <property type="entry name" value="DUF2178"/>
    <property type="match status" value="1"/>
</dbReference>
<dbReference type="PROSITE" id="PS51257">
    <property type="entry name" value="PROKAR_LIPOPROTEIN"/>
    <property type="match status" value="1"/>
</dbReference>
<proteinExistence type="predicted"/>
<keyword evidence="3" id="KW-1185">Reference proteome</keyword>
<protein>
    <recommendedName>
        <fullName evidence="4">DUF2178 domain-containing protein</fullName>
    </recommendedName>
</protein>
<evidence type="ECO:0008006" key="4">
    <source>
        <dbReference type="Google" id="ProtNLM"/>
    </source>
</evidence>
<evidence type="ECO:0000313" key="3">
    <source>
        <dbReference type="Proteomes" id="UP000067625"/>
    </source>
</evidence>
<dbReference type="Proteomes" id="UP000067625">
    <property type="component" value="Chromosome"/>
</dbReference>
<dbReference type="STRING" id="1441095.AM592_08290"/>
<feature type="transmembrane region" description="Helical" evidence="1">
    <location>
        <begin position="7"/>
        <end position="25"/>
    </location>
</feature>
<organism evidence="2 3">
    <name type="scientific">Bacillus gobiensis</name>
    <dbReference type="NCBI Taxonomy" id="1441095"/>
    <lineage>
        <taxon>Bacteria</taxon>
        <taxon>Bacillati</taxon>
        <taxon>Bacillota</taxon>
        <taxon>Bacilli</taxon>
        <taxon>Bacillales</taxon>
        <taxon>Bacillaceae</taxon>
        <taxon>Bacillus</taxon>
    </lineage>
</organism>
<name>A0A0M3R9K6_9BACI</name>
<gene>
    <name evidence="2" type="ORF">AM592_08290</name>
</gene>
<dbReference type="InterPro" id="IPR019235">
    <property type="entry name" value="DUF2178_TM"/>
</dbReference>
<dbReference type="AlphaFoldDB" id="A0A0M3R9K6"/>
<reference evidence="2 3" key="2">
    <citation type="journal article" date="2016" name="Int. J. Syst. Evol. Microbiol.">
        <title>Bacillus gobiensis sp. nov., isolated from a soil sample.</title>
        <authorList>
            <person name="Liu B."/>
            <person name="Liu G.H."/>
            <person name="Cetin S."/>
            <person name="Schumann P."/>
            <person name="Pan Z.Z."/>
            <person name="Chen Q.Q."/>
        </authorList>
    </citation>
    <scope>NUCLEOTIDE SEQUENCE [LARGE SCALE GENOMIC DNA]</scope>
    <source>
        <strain evidence="2 3">FJAT-4402</strain>
    </source>
</reference>
<dbReference type="EMBL" id="CP012600">
    <property type="protein sequence ID" value="ALC81602.1"/>
    <property type="molecule type" value="Genomic_DNA"/>
</dbReference>
<sequence>MRIITKLIINLVLGVLACWAFIELYDSYSEFSKIIEHENGSENALLNGFEITINIIPLALLILAVIIYGLIFLKKEGSMKRLFRLTPNEFEEQDEREKMITAKSCRKAYIVMSISLPIAGGLLSMYPLVQHFIPYFPIILIFLLFAILHITYTVTYRKQLK</sequence>
<feature type="transmembrane region" description="Helical" evidence="1">
    <location>
        <begin position="51"/>
        <end position="73"/>
    </location>
</feature>
<dbReference type="RefSeq" id="WP_053603360.1">
    <property type="nucleotide sequence ID" value="NZ_CP012600.1"/>
</dbReference>
<accession>A0A0M3R9K6</accession>
<evidence type="ECO:0000313" key="2">
    <source>
        <dbReference type="EMBL" id="ALC81602.1"/>
    </source>
</evidence>
<keyword evidence="1" id="KW-1133">Transmembrane helix</keyword>